<dbReference type="InterPro" id="IPR050235">
    <property type="entry name" value="CK1_Ser-Thr_kinase"/>
</dbReference>
<dbReference type="PANTHER" id="PTHR11909">
    <property type="entry name" value="CASEIN KINASE-RELATED"/>
    <property type="match status" value="1"/>
</dbReference>
<dbReference type="InterPro" id="IPR002715">
    <property type="entry name" value="Nas_poly-pep-assoc_cplx_dom"/>
</dbReference>
<dbReference type="InterPro" id="IPR017441">
    <property type="entry name" value="Protein_kinase_ATP_BS"/>
</dbReference>
<dbReference type="InterPro" id="IPR008271">
    <property type="entry name" value="Ser/Thr_kinase_AS"/>
</dbReference>
<dbReference type="InterPro" id="IPR038187">
    <property type="entry name" value="NAC_A/B_dom_sf"/>
</dbReference>
<feature type="compositionally biased region" description="Polar residues" evidence="6">
    <location>
        <begin position="307"/>
        <end position="317"/>
    </location>
</feature>
<comment type="similarity">
    <text evidence="1 5">Belongs to the NAC-beta family.</text>
</comment>
<evidence type="ECO:0000256" key="1">
    <source>
        <dbReference type="ARBA" id="ARBA00005296"/>
    </source>
</evidence>
<feature type="domain" description="Protein kinase" evidence="7">
    <location>
        <begin position="11"/>
        <end position="280"/>
    </location>
</feature>
<feature type="domain" description="NAC-A/B" evidence="8">
    <location>
        <begin position="520"/>
        <end position="585"/>
    </location>
</feature>
<organism evidence="9 10">
    <name type="scientific">Adineta ricciae</name>
    <name type="common">Rotifer</name>
    <dbReference type="NCBI Taxonomy" id="249248"/>
    <lineage>
        <taxon>Eukaryota</taxon>
        <taxon>Metazoa</taxon>
        <taxon>Spiralia</taxon>
        <taxon>Gnathifera</taxon>
        <taxon>Rotifera</taxon>
        <taxon>Eurotatoria</taxon>
        <taxon>Bdelloidea</taxon>
        <taxon>Adinetida</taxon>
        <taxon>Adinetidae</taxon>
        <taxon>Adineta</taxon>
    </lineage>
</organism>
<dbReference type="CDD" id="cd22055">
    <property type="entry name" value="NAC_BTF3"/>
    <property type="match status" value="1"/>
</dbReference>
<gene>
    <name evidence="9" type="ORF">XAT740_LOCUS3990</name>
</gene>
<keyword evidence="2 4" id="KW-0547">Nucleotide-binding</keyword>
<feature type="binding site" evidence="4">
    <location>
        <position position="40"/>
    </location>
    <ligand>
        <name>ATP</name>
        <dbReference type="ChEBI" id="CHEBI:30616"/>
    </ligand>
</feature>
<sequence length="646" mass="72360">MTTNRPLASHYQIGRLLGSGNFGEIHLGRNNETHEYVAIKLEQIITRTPQLAYEYRFYKSLGKHHGIPEVQFYGQTSSHNALVMELLGPSLEDLFDLCSRRFTVKTVSMIAIQLLDRMEYVHSKNLIYRDVKPENFLIGRGSTRRQHIIHIVDFGLAKEYRTADGTHIPYREHKSLTGTARYMSINTHAGREQSRRDDLEALGYMFMYFLRGSLPWQGLKADTLKERYQKIGDTKRFTTNEILCEGYPRQFLTYMRTVRQLEFSQTPDYNGLRQLFHNAMKDNNYINDDDFDWIKPLQEHRSKRSKTANTTVTGVSSTNAPAKKTANTTNIMSSSTTCINNNDESRNRTVASRSLYPHSQLPLSSTNATTVTLNGGSKTTLSMASTTKLPVMLPSTNSTIENRRPIPTKRRSLIPAPPSNYSSNNVLNVNQAAKDYEHTAHPTCCFFKRKPKEALQITSTISKKIPPNDSTHTTTSSDAAPAFQINQKKLKELAESANAIKIGGKGTARRKKKIIHRSANAGDKNLQSSLKKLAANNIPNIEEVNMFKDNGEVIHFSNPKVQASLGSNTYAISGPSDTKSLQDMLPTIMSQMGMSTVDPGLASEFSRRKGGENETGDGQAGTTNEQEGDDEVPNLVENFDDVSNSK</sequence>
<keyword evidence="10" id="KW-1185">Reference proteome</keyword>
<dbReference type="Proteomes" id="UP000663828">
    <property type="component" value="Unassembled WGS sequence"/>
</dbReference>
<dbReference type="Gene3D" id="1.10.510.10">
    <property type="entry name" value="Transferase(Phosphotransferase) domain 1"/>
    <property type="match status" value="1"/>
</dbReference>
<dbReference type="EMBL" id="CAJNOR010000158">
    <property type="protein sequence ID" value="CAF0821623.1"/>
    <property type="molecule type" value="Genomic_DNA"/>
</dbReference>
<dbReference type="SUPFAM" id="SSF56112">
    <property type="entry name" value="Protein kinase-like (PK-like)"/>
    <property type="match status" value="1"/>
</dbReference>
<dbReference type="GO" id="GO:0005524">
    <property type="term" value="F:ATP binding"/>
    <property type="evidence" value="ECO:0007669"/>
    <property type="project" value="UniProtKB-UniRule"/>
</dbReference>
<dbReference type="SMART" id="SM01407">
    <property type="entry name" value="NAC"/>
    <property type="match status" value="1"/>
</dbReference>
<dbReference type="InterPro" id="IPR011009">
    <property type="entry name" value="Kinase-like_dom_sf"/>
</dbReference>
<protein>
    <recommendedName>
        <fullName evidence="5">Transcription factor BTF3</fullName>
    </recommendedName>
</protein>
<evidence type="ECO:0000259" key="8">
    <source>
        <dbReference type="PROSITE" id="PS51151"/>
    </source>
</evidence>
<dbReference type="PROSITE" id="PS00108">
    <property type="entry name" value="PROTEIN_KINASE_ST"/>
    <property type="match status" value="1"/>
</dbReference>
<dbReference type="AlphaFoldDB" id="A0A813U6Q4"/>
<dbReference type="Gene3D" id="2.20.70.30">
    <property type="entry name" value="Nascent polypeptide-associated complex domain"/>
    <property type="match status" value="1"/>
</dbReference>
<proteinExistence type="inferred from homology"/>
<accession>A0A813U6Q4</accession>
<dbReference type="FunFam" id="1.10.510.10:FF:001190">
    <property type="entry name" value="Uncharacterized protein"/>
    <property type="match status" value="1"/>
</dbReference>
<dbReference type="InterPro" id="IPR000719">
    <property type="entry name" value="Prot_kinase_dom"/>
</dbReference>
<evidence type="ECO:0000256" key="6">
    <source>
        <dbReference type="SAM" id="MobiDB-lite"/>
    </source>
</evidence>
<dbReference type="Pfam" id="PF00069">
    <property type="entry name" value="Pkinase"/>
    <property type="match status" value="1"/>
</dbReference>
<feature type="region of interest" description="Disordered" evidence="6">
    <location>
        <begin position="594"/>
        <end position="646"/>
    </location>
</feature>
<evidence type="ECO:0000256" key="4">
    <source>
        <dbReference type="PROSITE-ProRule" id="PRU10141"/>
    </source>
</evidence>
<feature type="region of interest" description="Disordered" evidence="6">
    <location>
        <begin position="302"/>
        <end position="322"/>
    </location>
</feature>
<reference evidence="9" key="1">
    <citation type="submission" date="2021-02" db="EMBL/GenBank/DDBJ databases">
        <authorList>
            <person name="Nowell W R."/>
        </authorList>
    </citation>
    <scope>NUCLEOTIDE SEQUENCE</scope>
</reference>
<keyword evidence="3 4" id="KW-0067">ATP-binding</keyword>
<evidence type="ECO:0000256" key="3">
    <source>
        <dbReference type="ARBA" id="ARBA00022840"/>
    </source>
</evidence>
<evidence type="ECO:0000259" key="7">
    <source>
        <dbReference type="PROSITE" id="PS50011"/>
    </source>
</evidence>
<evidence type="ECO:0000313" key="9">
    <source>
        <dbReference type="EMBL" id="CAF0821623.1"/>
    </source>
</evidence>
<dbReference type="SMART" id="SM00220">
    <property type="entry name" value="S_TKc"/>
    <property type="match status" value="1"/>
</dbReference>
<evidence type="ECO:0000256" key="2">
    <source>
        <dbReference type="ARBA" id="ARBA00022741"/>
    </source>
</evidence>
<dbReference type="PROSITE" id="PS50011">
    <property type="entry name" value="PROTEIN_KINASE_DOM"/>
    <property type="match status" value="1"/>
</dbReference>
<dbReference type="PROSITE" id="PS51151">
    <property type="entry name" value="NAC_AB"/>
    <property type="match status" value="1"/>
</dbReference>
<evidence type="ECO:0000313" key="10">
    <source>
        <dbReference type="Proteomes" id="UP000663828"/>
    </source>
</evidence>
<dbReference type="Pfam" id="PF01849">
    <property type="entry name" value="NAC"/>
    <property type="match status" value="1"/>
</dbReference>
<name>A0A813U6Q4_ADIRI</name>
<dbReference type="FunFam" id="2.20.70.30:FF:000001">
    <property type="entry name" value="Transcription factor BTF3 homolog"/>
    <property type="match status" value="1"/>
</dbReference>
<comment type="caution">
    <text evidence="9">The sequence shown here is derived from an EMBL/GenBank/DDBJ whole genome shotgun (WGS) entry which is preliminary data.</text>
</comment>
<dbReference type="GO" id="GO:0004672">
    <property type="term" value="F:protein kinase activity"/>
    <property type="evidence" value="ECO:0007669"/>
    <property type="project" value="InterPro"/>
</dbReference>
<dbReference type="PROSITE" id="PS00107">
    <property type="entry name" value="PROTEIN_KINASE_ATP"/>
    <property type="match status" value="1"/>
</dbReference>
<evidence type="ECO:0000256" key="5">
    <source>
        <dbReference type="RuleBase" id="RU361272"/>
    </source>
</evidence>